<evidence type="ECO:0000313" key="3">
    <source>
        <dbReference type="Proteomes" id="UP000060277"/>
    </source>
</evidence>
<dbReference type="RefSeq" id="WP_058379307.1">
    <property type="nucleotide sequence ID" value="NZ_CP013480.3"/>
</dbReference>
<proteinExistence type="predicted"/>
<keyword evidence="1" id="KW-0812">Transmembrane</keyword>
<dbReference type="Proteomes" id="UP000060277">
    <property type="component" value="Chromosome"/>
</dbReference>
<name>A0ABN4JNX7_9BURK</name>
<keyword evidence="3" id="KW-1185">Reference proteome</keyword>
<keyword evidence="1" id="KW-1133">Transmembrane helix</keyword>
<evidence type="ECO:0000256" key="1">
    <source>
        <dbReference type="SAM" id="Phobius"/>
    </source>
</evidence>
<organism evidence="2 3">
    <name type="scientific">Pandoraea norimbergensis</name>
    <dbReference type="NCBI Taxonomy" id="93219"/>
    <lineage>
        <taxon>Bacteria</taxon>
        <taxon>Pseudomonadati</taxon>
        <taxon>Pseudomonadota</taxon>
        <taxon>Betaproteobacteria</taxon>
        <taxon>Burkholderiales</taxon>
        <taxon>Burkholderiaceae</taxon>
        <taxon>Pandoraea</taxon>
    </lineage>
</organism>
<accession>A0ABN4JNX7</accession>
<dbReference type="EMBL" id="CP013480">
    <property type="protein sequence ID" value="ALS62448.1"/>
    <property type="molecule type" value="Genomic_DNA"/>
</dbReference>
<gene>
    <name evidence="2" type="ORF">AT302_24315</name>
</gene>
<reference evidence="3" key="1">
    <citation type="submission" date="2015-12" db="EMBL/GenBank/DDBJ databases">
        <title>Complete genome sequence of Pandoraea norimbergensis DSM 11628.</title>
        <authorList>
            <person name="Ee R."/>
            <person name="Lim Y.-L."/>
            <person name="Yong D."/>
            <person name="Yin W.-F."/>
            <person name="Chan K.-G."/>
        </authorList>
    </citation>
    <scope>NUCLEOTIDE SEQUENCE [LARGE SCALE GENOMIC DNA]</scope>
    <source>
        <strain evidence="3">DSM 11628</strain>
    </source>
</reference>
<keyword evidence="1" id="KW-0472">Membrane</keyword>
<evidence type="ECO:0000313" key="2">
    <source>
        <dbReference type="EMBL" id="ALS62448.1"/>
    </source>
</evidence>
<feature type="transmembrane region" description="Helical" evidence="1">
    <location>
        <begin position="72"/>
        <end position="91"/>
    </location>
</feature>
<protein>
    <submittedName>
        <fullName evidence="2">Uncharacterized protein</fullName>
    </submittedName>
</protein>
<feature type="transmembrane region" description="Helical" evidence="1">
    <location>
        <begin position="9"/>
        <end position="27"/>
    </location>
</feature>
<sequence length="133" mass="14824">MKKTYLPRAGWYGALLLLAGVFWLVGWSRVMGSYVPALFSYFACSIFMVVFPSWFYGSRRQPRTTFGVKTVHFWRGAIVLGLVGTVAGLLARSALGAQFGMFLTLWAVDCLLSVKEAGFRDESEAPSTRRPVK</sequence>
<feature type="transmembrane region" description="Helical" evidence="1">
    <location>
        <begin position="33"/>
        <end position="51"/>
    </location>
</feature>